<feature type="domain" description="Glycosyltransferase 2-like" evidence="2">
    <location>
        <begin position="262"/>
        <end position="375"/>
    </location>
</feature>
<evidence type="ECO:0000259" key="2">
    <source>
        <dbReference type="Pfam" id="PF00535"/>
    </source>
</evidence>
<reference evidence="3" key="1">
    <citation type="submission" date="2021-05" db="EMBL/GenBank/DDBJ databases">
        <title>The genome of the haptophyte Pavlova lutheri (Diacronema luteri, Pavlovales) - a model for lipid biosynthesis in eukaryotic algae.</title>
        <authorList>
            <person name="Hulatt C.J."/>
            <person name="Posewitz M.C."/>
        </authorList>
    </citation>
    <scope>NUCLEOTIDE SEQUENCE</scope>
    <source>
        <strain evidence="3">NIVA-4/92</strain>
    </source>
</reference>
<dbReference type="Gene3D" id="3.90.550.10">
    <property type="entry name" value="Spore Coat Polysaccharide Biosynthesis Protein SpsA, Chain A"/>
    <property type="match status" value="1"/>
</dbReference>
<proteinExistence type="predicted"/>
<dbReference type="SUPFAM" id="SSF109604">
    <property type="entry name" value="HD-domain/PDEase-like"/>
    <property type="match status" value="1"/>
</dbReference>
<dbReference type="Proteomes" id="UP000751190">
    <property type="component" value="Unassembled WGS sequence"/>
</dbReference>
<feature type="compositionally biased region" description="Gly residues" evidence="1">
    <location>
        <begin position="377"/>
        <end position="405"/>
    </location>
</feature>
<dbReference type="AlphaFoldDB" id="A0A8J5XV94"/>
<dbReference type="PANTHER" id="PTHR22916:SF3">
    <property type="entry name" value="UDP-GLCNAC:BETAGAL BETA-1,3-N-ACETYLGLUCOSAMINYLTRANSFERASE-LIKE PROTEIN 1"/>
    <property type="match status" value="1"/>
</dbReference>
<dbReference type="Gene3D" id="1.10.472.50">
    <property type="entry name" value="HD-domain/PDEase-like"/>
    <property type="match status" value="1"/>
</dbReference>
<dbReference type="Pfam" id="PF00535">
    <property type="entry name" value="Glycos_transf_2"/>
    <property type="match status" value="1"/>
</dbReference>
<dbReference type="SUPFAM" id="SSF53448">
    <property type="entry name" value="Nucleotide-diphospho-sugar transferases"/>
    <property type="match status" value="1"/>
</dbReference>
<organism evidence="3 4">
    <name type="scientific">Diacronema lutheri</name>
    <name type="common">Unicellular marine alga</name>
    <name type="synonym">Monochrysis lutheri</name>
    <dbReference type="NCBI Taxonomy" id="2081491"/>
    <lineage>
        <taxon>Eukaryota</taxon>
        <taxon>Haptista</taxon>
        <taxon>Haptophyta</taxon>
        <taxon>Pavlovophyceae</taxon>
        <taxon>Pavlovales</taxon>
        <taxon>Pavlovaceae</taxon>
        <taxon>Diacronema</taxon>
    </lineage>
</organism>
<feature type="region of interest" description="Disordered" evidence="1">
    <location>
        <begin position="374"/>
        <end position="409"/>
    </location>
</feature>
<accession>A0A8J5XV94</accession>
<dbReference type="EMBL" id="JAGTXO010000006">
    <property type="protein sequence ID" value="KAG8467134.1"/>
    <property type="molecule type" value="Genomic_DNA"/>
</dbReference>
<dbReference type="PANTHER" id="PTHR22916">
    <property type="entry name" value="GLYCOSYLTRANSFERASE"/>
    <property type="match status" value="1"/>
</dbReference>
<keyword evidence="4" id="KW-1185">Reference proteome</keyword>
<evidence type="ECO:0000313" key="3">
    <source>
        <dbReference type="EMBL" id="KAG8467134.1"/>
    </source>
</evidence>
<sequence>MAKRLRFDELVEEVDALVDEPIAPPARASPPEYALVAERFVAAALAERGDSHGEAHARVVRDTALHILDRLEQRPPAPAAEADASDRRVVELAALLHDVCDHKYCDPNTPAGRAAIGARDTCLAALVPPDEAALVLSIIDAVSFSREAKGKLNLDAMAPRARRLRDVVSDADKLEAIGAVGLRRCLDFRREQARERGAAEGTLTAEVLARDVAVHCDEKLLRLTAGYVRTDAGRSLAAPRHRMLREWRARFADVDGAPPLVSVVMTVRNCEPWLAAALESVRAQSHRPLELSLVDDGSTDGSWQVVTAHVPELEAAGVRVLAATTGAAAAGRGIGYGQNRAVAQSSGVYLCFLDGDDVCHPRRAREQLRRALRHDGGCGTRGEGGADGESGGGGGGEGEGGGEGDAGARAARDVPRVALAAPAGAAPLLVGCGFTREPADATPRYTAWANGLSDAQLHTHCLRELTVLHPCWFCHRSVFERLGGLREDGRGFPEDLHFFYEHLRSGGALARVPEPLLVWRHAPTGVTASRGVAWQTIWQLRVQHLEAAVLALPPWSAGFTVWGAGREGKRLFRSLSARSRALVRAFCDVDAKKVARGVYASRELSASVPIVHFTAALPPLLLCVKDFDGAFAANVASLGLREGEDFLHFSF</sequence>
<protein>
    <recommendedName>
        <fullName evidence="2">Glycosyltransferase 2-like domain-containing protein</fullName>
    </recommendedName>
</protein>
<gene>
    <name evidence="3" type="ORF">KFE25_000450</name>
</gene>
<dbReference type="InterPro" id="IPR029044">
    <property type="entry name" value="Nucleotide-diphossugar_trans"/>
</dbReference>
<evidence type="ECO:0000313" key="4">
    <source>
        <dbReference type="Proteomes" id="UP000751190"/>
    </source>
</evidence>
<dbReference type="InterPro" id="IPR001173">
    <property type="entry name" value="Glyco_trans_2-like"/>
</dbReference>
<evidence type="ECO:0000256" key="1">
    <source>
        <dbReference type="SAM" id="MobiDB-lite"/>
    </source>
</evidence>
<dbReference type="OrthoDB" id="16547at2759"/>
<dbReference type="GO" id="GO:0016758">
    <property type="term" value="F:hexosyltransferase activity"/>
    <property type="evidence" value="ECO:0007669"/>
    <property type="project" value="UniProtKB-ARBA"/>
</dbReference>
<name>A0A8J5XV94_DIALT</name>
<comment type="caution">
    <text evidence="3">The sequence shown here is derived from an EMBL/GenBank/DDBJ whole genome shotgun (WGS) entry which is preliminary data.</text>
</comment>
<dbReference type="Gene3D" id="1.20.58.1910">
    <property type="match status" value="1"/>
</dbReference>